<dbReference type="EMBL" id="FQ311873">
    <property type="protein sequence ID" value="CBS91059.1"/>
    <property type="molecule type" value="Genomic_DNA"/>
</dbReference>
<evidence type="ECO:0000313" key="3">
    <source>
        <dbReference type="Proteomes" id="UP000005667"/>
    </source>
</evidence>
<dbReference type="Proteomes" id="UP000005667">
    <property type="component" value="Plasmid AZO_p5"/>
</dbReference>
<proteinExistence type="predicted"/>
<dbReference type="AlphaFoldDB" id="G7ZI11"/>
<name>G7ZI11_AZOL4</name>
<dbReference type="HOGENOM" id="CLU_1212796_0_0_5"/>
<keyword evidence="3" id="KW-1185">Reference proteome</keyword>
<dbReference type="KEGG" id="ali:AZOLI_p50050"/>
<sequence>MIVPMSVGAVTVSDRPAKHATIQMTALNGRCSFKKTREMIATKTGVVQVSSIAMVSGNIDKDKYINARPANPTTPRNTRRRQIGGTKGEPANLTAKSMMIAAVAERRKTCSDTGIAPDNPFIKPADRPNAKTCPSIHPAAASVLSFIGSRASWDVRAIKSQAWGYWSIFGGAVLKHCFPRDITLRKPELLRVMILTDLRVFSTIFAFHNAFPVSIFPPVSQVSVSRSV</sequence>
<evidence type="ECO:0000256" key="1">
    <source>
        <dbReference type="SAM" id="MobiDB-lite"/>
    </source>
</evidence>
<reference evidence="3" key="1">
    <citation type="journal article" date="2011" name="PLoS Genet.">
        <title>Azospirillum genomes reveal transition of bacteria from aquatic to terrestrial environments.</title>
        <authorList>
            <person name="Wisniewski-Dye F."/>
            <person name="Borziak K."/>
            <person name="Khalsa-Moyers G."/>
            <person name="Alexandre G."/>
            <person name="Sukharnikov L.O."/>
            <person name="Wuichet K."/>
            <person name="Hurst G.B."/>
            <person name="McDonald W.H."/>
            <person name="Robertson J.S."/>
            <person name="Barbe V."/>
            <person name="Calteau A."/>
            <person name="Rouy Z."/>
            <person name="Mangenot S."/>
            <person name="Prigent-Combaret C."/>
            <person name="Normand P."/>
            <person name="Boyer M."/>
            <person name="Siguier P."/>
            <person name="Dessaux Y."/>
            <person name="Elmerich C."/>
            <person name="Condemine G."/>
            <person name="Krishnen G."/>
            <person name="Kennedy I."/>
            <person name="Paterson A.H."/>
            <person name="Gonzalez V."/>
            <person name="Mavingui P."/>
            <person name="Zhulin I.B."/>
        </authorList>
    </citation>
    <scope>NUCLEOTIDE SEQUENCE [LARGE SCALE GENOMIC DNA]</scope>
    <source>
        <strain evidence="3">4B</strain>
    </source>
</reference>
<evidence type="ECO:0000313" key="2">
    <source>
        <dbReference type="EMBL" id="CBS91059.1"/>
    </source>
</evidence>
<gene>
    <name evidence="2" type="ordered locus">AZOLI_p50050</name>
</gene>
<keyword evidence="2" id="KW-0614">Plasmid</keyword>
<organism evidence="2 3">
    <name type="scientific">Azospirillum lipoferum (strain 4B)</name>
    <dbReference type="NCBI Taxonomy" id="862719"/>
    <lineage>
        <taxon>Bacteria</taxon>
        <taxon>Pseudomonadati</taxon>
        <taxon>Pseudomonadota</taxon>
        <taxon>Alphaproteobacteria</taxon>
        <taxon>Rhodospirillales</taxon>
        <taxon>Azospirillaceae</taxon>
        <taxon>Azospirillum</taxon>
    </lineage>
</organism>
<accession>G7ZI11</accession>
<feature type="region of interest" description="Disordered" evidence="1">
    <location>
        <begin position="67"/>
        <end position="90"/>
    </location>
</feature>
<feature type="compositionally biased region" description="Low complexity" evidence="1">
    <location>
        <begin position="67"/>
        <end position="76"/>
    </location>
</feature>
<geneLocation type="plasmid" evidence="2 3">
    <name>AZO_p5</name>
</geneLocation>
<protein>
    <submittedName>
        <fullName evidence="2">Uncharacterized protein</fullName>
    </submittedName>
</protein>